<evidence type="ECO:0000256" key="5">
    <source>
        <dbReference type="ARBA" id="ARBA00023136"/>
    </source>
</evidence>
<name>A0A1H0NCY3_9ACTN</name>
<dbReference type="CDD" id="cd17324">
    <property type="entry name" value="MFS_NepI_like"/>
    <property type="match status" value="1"/>
</dbReference>
<dbReference type="GO" id="GO:0005886">
    <property type="term" value="C:plasma membrane"/>
    <property type="evidence" value="ECO:0007669"/>
    <property type="project" value="UniProtKB-SubCell"/>
</dbReference>
<evidence type="ECO:0000259" key="7">
    <source>
        <dbReference type="PROSITE" id="PS50850"/>
    </source>
</evidence>
<dbReference type="Pfam" id="PF07690">
    <property type="entry name" value="MFS_1"/>
    <property type="match status" value="1"/>
</dbReference>
<dbReference type="Proteomes" id="UP000199341">
    <property type="component" value="Unassembled WGS sequence"/>
</dbReference>
<proteinExistence type="predicted"/>
<evidence type="ECO:0000313" key="9">
    <source>
        <dbReference type="Proteomes" id="UP000199341"/>
    </source>
</evidence>
<evidence type="ECO:0000256" key="2">
    <source>
        <dbReference type="ARBA" id="ARBA00022475"/>
    </source>
</evidence>
<feature type="domain" description="Major facilitator superfamily (MFS) profile" evidence="7">
    <location>
        <begin position="21"/>
        <end position="391"/>
    </location>
</feature>
<dbReference type="InterPro" id="IPR050189">
    <property type="entry name" value="MFS_Efflux_Transporters"/>
</dbReference>
<dbReference type="InterPro" id="IPR036259">
    <property type="entry name" value="MFS_trans_sf"/>
</dbReference>
<feature type="transmembrane region" description="Helical" evidence="6">
    <location>
        <begin position="251"/>
        <end position="269"/>
    </location>
</feature>
<feature type="transmembrane region" description="Helical" evidence="6">
    <location>
        <begin position="146"/>
        <end position="167"/>
    </location>
</feature>
<dbReference type="OrthoDB" id="2810795at2"/>
<dbReference type="InterPro" id="IPR011701">
    <property type="entry name" value="MFS"/>
</dbReference>
<feature type="transmembrane region" description="Helical" evidence="6">
    <location>
        <begin position="20"/>
        <end position="44"/>
    </location>
</feature>
<evidence type="ECO:0000256" key="6">
    <source>
        <dbReference type="SAM" id="Phobius"/>
    </source>
</evidence>
<dbReference type="PROSITE" id="PS50850">
    <property type="entry name" value="MFS"/>
    <property type="match status" value="1"/>
</dbReference>
<dbReference type="PANTHER" id="PTHR43124">
    <property type="entry name" value="PURINE EFFLUX PUMP PBUE"/>
    <property type="match status" value="1"/>
</dbReference>
<dbReference type="InterPro" id="IPR020846">
    <property type="entry name" value="MFS_dom"/>
</dbReference>
<gene>
    <name evidence="8" type="ORF">SAMN05216259_11426</name>
</gene>
<evidence type="ECO:0000256" key="3">
    <source>
        <dbReference type="ARBA" id="ARBA00022692"/>
    </source>
</evidence>
<dbReference type="SUPFAM" id="SSF103473">
    <property type="entry name" value="MFS general substrate transporter"/>
    <property type="match status" value="1"/>
</dbReference>
<dbReference type="EMBL" id="FNIE01000014">
    <property type="protein sequence ID" value="SDO90609.1"/>
    <property type="molecule type" value="Genomic_DNA"/>
</dbReference>
<sequence length="398" mass="40336">MSSAVHEETRAEEAVKLPMAGLLALFTAGFLGIINETIPAGLLPEMAKGMGVSESVAGQTVTVYALATALTAIPLNGALRNWGRRNVLVSALVAFALANTVAASTSSFPVVLAARFVAGAGAGLIWSNIGGYAARIVPAQFQGKAIAIAMAGTPVALSLGLPAGTFLGDATGWQATFGVVAAASAALIAWVFAVLPDLPGRPAGGHVPVTAILRNPGVRPLLWVVAGFMVAHNILYTYIGPLADRAGAGGRLEWVLLVFGLAALLSIWLTGAHVDPHHRRLTVMSAVVLGASAVVLGLAGLSPVVLYAGVAAWGFGFGGSATLFVTAGIRAAGTDGVQSVLVTVFNLSIAAGGVFGGLLLAGFGVASIPWVAVALMIPTAATTVAARRHAFPHWPRRP</sequence>
<dbReference type="PANTHER" id="PTHR43124:SF3">
    <property type="entry name" value="CHLORAMPHENICOL EFFLUX PUMP RV0191"/>
    <property type="match status" value="1"/>
</dbReference>
<feature type="transmembrane region" description="Helical" evidence="6">
    <location>
        <begin position="221"/>
        <end position="239"/>
    </location>
</feature>
<dbReference type="GO" id="GO:0022857">
    <property type="term" value="F:transmembrane transporter activity"/>
    <property type="evidence" value="ECO:0007669"/>
    <property type="project" value="InterPro"/>
</dbReference>
<reference evidence="8 9" key="1">
    <citation type="submission" date="2016-10" db="EMBL/GenBank/DDBJ databases">
        <authorList>
            <person name="de Groot N.N."/>
        </authorList>
    </citation>
    <scope>NUCLEOTIDE SEQUENCE [LARGE SCALE GENOMIC DNA]</scope>
    <source>
        <strain evidence="8 9">CGMCC 4.2022</strain>
    </source>
</reference>
<evidence type="ECO:0000256" key="1">
    <source>
        <dbReference type="ARBA" id="ARBA00004651"/>
    </source>
</evidence>
<keyword evidence="2" id="KW-1003">Cell membrane</keyword>
<evidence type="ECO:0000313" key="8">
    <source>
        <dbReference type="EMBL" id="SDO90609.1"/>
    </source>
</evidence>
<evidence type="ECO:0000256" key="4">
    <source>
        <dbReference type="ARBA" id="ARBA00022989"/>
    </source>
</evidence>
<feature type="transmembrane region" description="Helical" evidence="6">
    <location>
        <begin position="56"/>
        <end position="75"/>
    </location>
</feature>
<feature type="transmembrane region" description="Helical" evidence="6">
    <location>
        <begin position="281"/>
        <end position="299"/>
    </location>
</feature>
<feature type="transmembrane region" description="Helical" evidence="6">
    <location>
        <begin position="112"/>
        <end position="134"/>
    </location>
</feature>
<feature type="transmembrane region" description="Helical" evidence="6">
    <location>
        <begin position="305"/>
        <end position="328"/>
    </location>
</feature>
<dbReference type="Gene3D" id="1.20.1250.20">
    <property type="entry name" value="MFS general substrate transporter like domains"/>
    <property type="match status" value="1"/>
</dbReference>
<dbReference type="AlphaFoldDB" id="A0A1H0NCY3"/>
<feature type="transmembrane region" description="Helical" evidence="6">
    <location>
        <begin position="340"/>
        <end position="361"/>
    </location>
</feature>
<feature type="transmembrane region" description="Helical" evidence="6">
    <location>
        <begin position="87"/>
        <end position="106"/>
    </location>
</feature>
<keyword evidence="4 6" id="KW-1133">Transmembrane helix</keyword>
<organism evidence="8 9">
    <name type="scientific">Actinacidiphila guanduensis</name>
    <dbReference type="NCBI Taxonomy" id="310781"/>
    <lineage>
        <taxon>Bacteria</taxon>
        <taxon>Bacillati</taxon>
        <taxon>Actinomycetota</taxon>
        <taxon>Actinomycetes</taxon>
        <taxon>Kitasatosporales</taxon>
        <taxon>Streptomycetaceae</taxon>
        <taxon>Actinacidiphila</taxon>
    </lineage>
</organism>
<keyword evidence="5 6" id="KW-0472">Membrane</keyword>
<feature type="transmembrane region" description="Helical" evidence="6">
    <location>
        <begin position="367"/>
        <end position="386"/>
    </location>
</feature>
<dbReference type="RefSeq" id="WP_093787229.1">
    <property type="nucleotide sequence ID" value="NZ_FNIE01000014.1"/>
</dbReference>
<dbReference type="STRING" id="310781.SAMN05216259_11426"/>
<comment type="subcellular location">
    <subcellularLocation>
        <location evidence="1">Cell membrane</location>
        <topology evidence="1">Multi-pass membrane protein</topology>
    </subcellularLocation>
</comment>
<keyword evidence="9" id="KW-1185">Reference proteome</keyword>
<keyword evidence="3 6" id="KW-0812">Transmembrane</keyword>
<feature type="transmembrane region" description="Helical" evidence="6">
    <location>
        <begin position="173"/>
        <end position="195"/>
    </location>
</feature>
<protein>
    <submittedName>
        <fullName evidence="8">Predicted arabinose efflux permease, MFS family</fullName>
    </submittedName>
</protein>
<accession>A0A1H0NCY3</accession>